<dbReference type="EMBL" id="BPLR01005235">
    <property type="protein sequence ID" value="GIY00863.1"/>
    <property type="molecule type" value="Genomic_DNA"/>
</dbReference>
<dbReference type="Proteomes" id="UP001054945">
    <property type="component" value="Unassembled WGS sequence"/>
</dbReference>
<organism evidence="1 2">
    <name type="scientific">Caerostris extrusa</name>
    <name type="common">Bark spider</name>
    <name type="synonym">Caerostris bankana</name>
    <dbReference type="NCBI Taxonomy" id="172846"/>
    <lineage>
        <taxon>Eukaryota</taxon>
        <taxon>Metazoa</taxon>
        <taxon>Ecdysozoa</taxon>
        <taxon>Arthropoda</taxon>
        <taxon>Chelicerata</taxon>
        <taxon>Arachnida</taxon>
        <taxon>Araneae</taxon>
        <taxon>Araneomorphae</taxon>
        <taxon>Entelegynae</taxon>
        <taxon>Araneoidea</taxon>
        <taxon>Araneidae</taxon>
        <taxon>Caerostris</taxon>
    </lineage>
</organism>
<evidence type="ECO:0000313" key="1">
    <source>
        <dbReference type="EMBL" id="GIY00863.1"/>
    </source>
</evidence>
<keyword evidence="2" id="KW-1185">Reference proteome</keyword>
<gene>
    <name evidence="1" type="ORF">CEXT_706721</name>
</gene>
<dbReference type="AlphaFoldDB" id="A0AAV4PTD3"/>
<reference evidence="1 2" key="1">
    <citation type="submission" date="2021-06" db="EMBL/GenBank/DDBJ databases">
        <title>Caerostris extrusa draft genome.</title>
        <authorList>
            <person name="Kono N."/>
            <person name="Arakawa K."/>
        </authorList>
    </citation>
    <scope>NUCLEOTIDE SEQUENCE [LARGE SCALE GENOMIC DNA]</scope>
</reference>
<proteinExistence type="predicted"/>
<comment type="caution">
    <text evidence="1">The sequence shown here is derived from an EMBL/GenBank/DDBJ whole genome shotgun (WGS) entry which is preliminary data.</text>
</comment>
<name>A0AAV4PTD3_CAEEX</name>
<protein>
    <submittedName>
        <fullName evidence="1">Uncharacterized protein</fullName>
    </submittedName>
</protein>
<evidence type="ECO:0000313" key="2">
    <source>
        <dbReference type="Proteomes" id="UP001054945"/>
    </source>
</evidence>
<accession>A0AAV4PTD3</accession>
<sequence length="91" mass="10698">MITRRNLSDRIFICNFSKRNEETPFLNQVATTCNVKRKSIGESETFRHSQSRIFILSRLCSVPGDIGNESYIMRDKFSKIFFSIRRIKDSD</sequence>